<evidence type="ECO:0000313" key="9">
    <source>
        <dbReference type="EMBL" id="MCV7171155.1"/>
    </source>
</evidence>
<protein>
    <submittedName>
        <fullName evidence="9">Rhomboid family intramembrane serine protease</fullName>
    </submittedName>
</protein>
<accession>A0A9X2YN02</accession>
<feature type="transmembrane region" description="Helical" evidence="7">
    <location>
        <begin position="168"/>
        <end position="186"/>
    </location>
</feature>
<comment type="subcellular location">
    <subcellularLocation>
        <location evidence="1">Cell membrane</location>
        <topology evidence="1">Multi-pass membrane protein</topology>
    </subcellularLocation>
</comment>
<keyword evidence="4 7" id="KW-1133">Transmembrane helix</keyword>
<feature type="transmembrane region" description="Helical" evidence="7">
    <location>
        <begin position="192"/>
        <end position="212"/>
    </location>
</feature>
<dbReference type="GO" id="GO:0006508">
    <property type="term" value="P:proteolysis"/>
    <property type="evidence" value="ECO:0007669"/>
    <property type="project" value="UniProtKB-KW"/>
</dbReference>
<reference evidence="9" key="1">
    <citation type="submission" date="2020-07" db="EMBL/GenBank/DDBJ databases">
        <authorList>
            <person name="Pettersson B.M.F."/>
            <person name="Behra P.R.K."/>
            <person name="Ramesh M."/>
            <person name="Das S."/>
            <person name="Dasgupta S."/>
            <person name="Kirsebom L.A."/>
        </authorList>
    </citation>
    <scope>NUCLEOTIDE SEQUENCE</scope>
    <source>
        <strain evidence="9">DSM 44615</strain>
    </source>
</reference>
<dbReference type="FunFam" id="1.20.1540.10:FF:000029">
    <property type="entry name" value="Rhomboid protease 2"/>
    <property type="match status" value="1"/>
</dbReference>
<dbReference type="InterPro" id="IPR022764">
    <property type="entry name" value="Peptidase_S54_rhomboid_dom"/>
</dbReference>
<keyword evidence="9" id="KW-0378">Hydrolase</keyword>
<dbReference type="GO" id="GO:0005886">
    <property type="term" value="C:plasma membrane"/>
    <property type="evidence" value="ECO:0007669"/>
    <property type="project" value="UniProtKB-SubCell"/>
</dbReference>
<evidence type="ECO:0000256" key="6">
    <source>
        <dbReference type="ARBA" id="ARBA00060777"/>
    </source>
</evidence>
<feature type="transmembrane region" description="Helical" evidence="7">
    <location>
        <begin position="143"/>
        <end position="161"/>
    </location>
</feature>
<dbReference type="InterPro" id="IPR035952">
    <property type="entry name" value="Rhomboid-like_sf"/>
</dbReference>
<dbReference type="PANTHER" id="PTHR43731">
    <property type="entry name" value="RHOMBOID PROTEASE"/>
    <property type="match status" value="1"/>
</dbReference>
<proteinExistence type="predicted"/>
<evidence type="ECO:0000256" key="3">
    <source>
        <dbReference type="ARBA" id="ARBA00022692"/>
    </source>
</evidence>
<keyword evidence="2" id="KW-1003">Cell membrane</keyword>
<evidence type="ECO:0000259" key="8">
    <source>
        <dbReference type="Pfam" id="PF01694"/>
    </source>
</evidence>
<comment type="similarity">
    <text evidence="6">To M.leprae ML1171.</text>
</comment>
<organism evidence="9 10">
    <name type="scientific">[Mycobacterium] manitobense</name>
    <dbReference type="NCBI Taxonomy" id="190147"/>
    <lineage>
        <taxon>Bacteria</taxon>
        <taxon>Bacillati</taxon>
        <taxon>Actinomycetota</taxon>
        <taxon>Actinomycetes</taxon>
        <taxon>Mycobacteriales</taxon>
        <taxon>Mycobacteriaceae</taxon>
        <taxon>Mycolicibacterium</taxon>
    </lineage>
</organism>
<dbReference type="RefSeq" id="WP_264013339.1">
    <property type="nucleotide sequence ID" value="NZ_JACKSJ010000117.1"/>
</dbReference>
<dbReference type="Proteomes" id="UP001140293">
    <property type="component" value="Unassembled WGS sequence"/>
</dbReference>
<dbReference type="Pfam" id="PF01694">
    <property type="entry name" value="Rhomboid"/>
    <property type="match status" value="1"/>
</dbReference>
<evidence type="ECO:0000256" key="7">
    <source>
        <dbReference type="SAM" id="Phobius"/>
    </source>
</evidence>
<dbReference type="InterPro" id="IPR050925">
    <property type="entry name" value="Rhomboid_protease_S54"/>
</dbReference>
<evidence type="ECO:0000256" key="5">
    <source>
        <dbReference type="ARBA" id="ARBA00023136"/>
    </source>
</evidence>
<evidence type="ECO:0000313" key="10">
    <source>
        <dbReference type="Proteomes" id="UP001140293"/>
    </source>
</evidence>
<dbReference type="SUPFAM" id="SSF144091">
    <property type="entry name" value="Rhomboid-like"/>
    <property type="match status" value="1"/>
</dbReference>
<name>A0A9X2YN02_9MYCO</name>
<evidence type="ECO:0000256" key="2">
    <source>
        <dbReference type="ARBA" id="ARBA00022475"/>
    </source>
</evidence>
<reference evidence="9" key="2">
    <citation type="journal article" date="2022" name="BMC Genomics">
        <title>Comparative genome analysis of mycobacteria focusing on tRNA and non-coding RNA.</title>
        <authorList>
            <person name="Behra P.R.K."/>
            <person name="Pettersson B.M.F."/>
            <person name="Ramesh M."/>
            <person name="Das S."/>
            <person name="Dasgupta S."/>
            <person name="Kirsebom L.A."/>
        </authorList>
    </citation>
    <scope>NUCLEOTIDE SEQUENCE</scope>
    <source>
        <strain evidence="9">DSM 44615</strain>
    </source>
</reference>
<dbReference type="Gene3D" id="1.20.1540.10">
    <property type="entry name" value="Rhomboid-like"/>
    <property type="match status" value="1"/>
</dbReference>
<evidence type="ECO:0000256" key="1">
    <source>
        <dbReference type="ARBA" id="ARBA00004651"/>
    </source>
</evidence>
<feature type="domain" description="Peptidase S54 rhomboid" evidence="8">
    <location>
        <begin position="66"/>
        <end position="213"/>
    </location>
</feature>
<keyword evidence="5 7" id="KW-0472">Membrane</keyword>
<dbReference type="GO" id="GO:0004252">
    <property type="term" value="F:serine-type endopeptidase activity"/>
    <property type="evidence" value="ECO:0007669"/>
    <property type="project" value="InterPro"/>
</dbReference>
<feature type="transmembrane region" description="Helical" evidence="7">
    <location>
        <begin position="105"/>
        <end position="123"/>
    </location>
</feature>
<keyword evidence="9" id="KW-0645">Protease</keyword>
<comment type="caution">
    <text evidence="9">The sequence shown here is derived from an EMBL/GenBank/DDBJ whole genome shotgun (WGS) entry which is preliminary data.</text>
</comment>
<keyword evidence="10" id="KW-1185">Reference proteome</keyword>
<dbReference type="EMBL" id="JACKSJ010000117">
    <property type="protein sequence ID" value="MCV7171155.1"/>
    <property type="molecule type" value="Genomic_DNA"/>
</dbReference>
<feature type="transmembrane region" description="Helical" evidence="7">
    <location>
        <begin position="25"/>
        <end position="43"/>
    </location>
</feature>
<evidence type="ECO:0000256" key="4">
    <source>
        <dbReference type="ARBA" id="ARBA00022989"/>
    </source>
</evidence>
<dbReference type="AlphaFoldDB" id="A0A9X2YN02"/>
<sequence length="232" mass="24843">MGMSGYGGGSGYAAGQPPKPKKRPAWLVGGLTVLSFVALLYVIEIWDNITGHRLDDNGIRPLESDGLWGIVFAPMLHSNWDHLIANTVPALVLGFLMTLAGLSRFIYATAIVWILGGLGTWLIGNIGAHCPYVGVRCETNHIGASGLIFGWLAFLIVFGFFTRKVWEIVVGVIVLFVYGGVLLGVLPGTPGVSWQGHLCGAVAGVVAAYLLSKPERAARERRKTPANPYLTS</sequence>
<gene>
    <name evidence="9" type="ORF">H7I41_14655</name>
</gene>
<keyword evidence="3 7" id="KW-0812">Transmembrane</keyword>
<dbReference type="PANTHER" id="PTHR43731:SF9">
    <property type="entry name" value="SLR1461 PROTEIN"/>
    <property type="match status" value="1"/>
</dbReference>